<gene>
    <name evidence="4" type="ORF">ACFSQZ_06775</name>
</gene>
<dbReference type="PRINTS" id="PR00081">
    <property type="entry name" value="GDHRDH"/>
</dbReference>
<reference evidence="5" key="1">
    <citation type="journal article" date="2019" name="Int. J. Syst. Evol. Microbiol.">
        <title>The Global Catalogue of Microorganisms (GCM) 10K type strain sequencing project: providing services to taxonomists for standard genome sequencing and annotation.</title>
        <authorList>
            <consortium name="The Broad Institute Genomics Platform"/>
            <consortium name="The Broad Institute Genome Sequencing Center for Infectious Disease"/>
            <person name="Wu L."/>
            <person name="Ma J."/>
        </authorList>
    </citation>
    <scope>NUCLEOTIDE SEQUENCE [LARGE SCALE GENOMIC DNA]</scope>
    <source>
        <strain evidence="5">JCM 16545</strain>
    </source>
</reference>
<dbReference type="SUPFAM" id="SSF51735">
    <property type="entry name" value="NAD(P)-binding Rossmann-fold domains"/>
    <property type="match status" value="1"/>
</dbReference>
<comment type="caution">
    <text evidence="4">The sequence shown here is derived from an EMBL/GenBank/DDBJ whole genome shotgun (WGS) entry which is preliminary data.</text>
</comment>
<feature type="domain" description="Ketoreductase" evidence="3">
    <location>
        <begin position="3"/>
        <end position="157"/>
    </location>
</feature>
<dbReference type="PRINTS" id="PR00080">
    <property type="entry name" value="SDRFAMILY"/>
</dbReference>
<evidence type="ECO:0000313" key="4">
    <source>
        <dbReference type="EMBL" id="MFD2276164.1"/>
    </source>
</evidence>
<evidence type="ECO:0000256" key="2">
    <source>
        <dbReference type="RuleBase" id="RU000363"/>
    </source>
</evidence>
<name>A0ABW5E6U5_9BACT</name>
<evidence type="ECO:0000313" key="5">
    <source>
        <dbReference type="Proteomes" id="UP001597297"/>
    </source>
</evidence>
<dbReference type="EMBL" id="JBHUJC010000020">
    <property type="protein sequence ID" value="MFD2276164.1"/>
    <property type="molecule type" value="Genomic_DNA"/>
</dbReference>
<dbReference type="InterPro" id="IPR002347">
    <property type="entry name" value="SDR_fam"/>
</dbReference>
<dbReference type="Proteomes" id="UP001597297">
    <property type="component" value="Unassembled WGS sequence"/>
</dbReference>
<proteinExistence type="inferred from homology"/>
<dbReference type="Pfam" id="PF00106">
    <property type="entry name" value="adh_short"/>
    <property type="match status" value="1"/>
</dbReference>
<dbReference type="InterPro" id="IPR050259">
    <property type="entry name" value="SDR"/>
</dbReference>
<dbReference type="Gene3D" id="3.40.50.720">
    <property type="entry name" value="NAD(P)-binding Rossmann-like Domain"/>
    <property type="match status" value="1"/>
</dbReference>
<dbReference type="PANTHER" id="PTHR42879:SF2">
    <property type="entry name" value="3-OXOACYL-[ACYL-CARRIER-PROTEIN] REDUCTASE FABG"/>
    <property type="match status" value="1"/>
</dbReference>
<dbReference type="PROSITE" id="PS00061">
    <property type="entry name" value="ADH_SHORT"/>
    <property type="match status" value="1"/>
</dbReference>
<dbReference type="RefSeq" id="WP_377094500.1">
    <property type="nucleotide sequence ID" value="NZ_JBHSJM010000001.1"/>
</dbReference>
<dbReference type="SMART" id="SM00822">
    <property type="entry name" value="PKS_KR"/>
    <property type="match status" value="1"/>
</dbReference>
<sequence>MAKRAVITGGQGDLGEALHTQLKASGYEVLAPGREELDVTDDASVDAFFKVCGEVDLLVCNAGKTEDGLLAKMSETVWDRVMEVNLKGAFRCARAVSKAMLKRRSGHVVFVSSYSAFHPPLGQANYSAAKAGLEGMCKSLAQEWGGCGVRVNLIVPGFMETRMTESLNESVLDAVKKKHVLFSFNSPDKVAQFVRFLDQTMTQTSGQVFNLDSRIL</sequence>
<evidence type="ECO:0000256" key="1">
    <source>
        <dbReference type="ARBA" id="ARBA00006484"/>
    </source>
</evidence>
<dbReference type="PANTHER" id="PTHR42879">
    <property type="entry name" value="3-OXOACYL-(ACYL-CARRIER-PROTEIN) REDUCTASE"/>
    <property type="match status" value="1"/>
</dbReference>
<protein>
    <submittedName>
        <fullName evidence="4">SDR family NAD(P)-dependent oxidoreductase</fullName>
    </submittedName>
</protein>
<dbReference type="InterPro" id="IPR057326">
    <property type="entry name" value="KR_dom"/>
</dbReference>
<keyword evidence="5" id="KW-1185">Reference proteome</keyword>
<dbReference type="InterPro" id="IPR020904">
    <property type="entry name" value="Sc_DH/Rdtase_CS"/>
</dbReference>
<accession>A0ABW5E6U5</accession>
<evidence type="ECO:0000259" key="3">
    <source>
        <dbReference type="SMART" id="SM00822"/>
    </source>
</evidence>
<organism evidence="4 5">
    <name type="scientific">Rubritalea spongiae</name>
    <dbReference type="NCBI Taxonomy" id="430797"/>
    <lineage>
        <taxon>Bacteria</taxon>
        <taxon>Pseudomonadati</taxon>
        <taxon>Verrucomicrobiota</taxon>
        <taxon>Verrucomicrobiia</taxon>
        <taxon>Verrucomicrobiales</taxon>
        <taxon>Rubritaleaceae</taxon>
        <taxon>Rubritalea</taxon>
    </lineage>
</organism>
<dbReference type="InterPro" id="IPR036291">
    <property type="entry name" value="NAD(P)-bd_dom_sf"/>
</dbReference>
<comment type="similarity">
    <text evidence="1 2">Belongs to the short-chain dehydrogenases/reductases (SDR) family.</text>
</comment>